<dbReference type="NCBIfam" id="NF007233">
    <property type="entry name" value="PRK09653.1"/>
    <property type="match status" value="1"/>
</dbReference>
<dbReference type="Gene3D" id="3.40.50.10750">
    <property type="entry name" value="Isocitrate/Isopropylmalate dehydrogenase-like"/>
    <property type="match status" value="1"/>
</dbReference>
<protein>
    <recommendedName>
        <fullName evidence="7 13">Phosphate acetyltransferase</fullName>
        <ecNumber evidence="6 13">2.3.1.8</ecNumber>
    </recommendedName>
    <alternativeName>
        <fullName evidence="11 13">Phosphotransacetylase</fullName>
    </alternativeName>
</protein>
<dbReference type="GO" id="GO:0005737">
    <property type="term" value="C:cytoplasm"/>
    <property type="evidence" value="ECO:0007669"/>
    <property type="project" value="UniProtKB-SubCell"/>
</dbReference>
<comment type="function">
    <text evidence="12 13">Involved in acetate metabolism.</text>
</comment>
<keyword evidence="8 13" id="KW-0963">Cytoplasm</keyword>
<dbReference type="Pfam" id="PF13500">
    <property type="entry name" value="AAA_26"/>
    <property type="match status" value="1"/>
</dbReference>
<gene>
    <name evidence="16" type="ORF">E6C64_07135</name>
</gene>
<dbReference type="NCBIfam" id="NF004167">
    <property type="entry name" value="PRK05632.1"/>
    <property type="match status" value="1"/>
</dbReference>
<comment type="similarity">
    <text evidence="4 13">In the C-terminal section; belongs to the phosphate acetyltransferase and butyryltransferase family.</text>
</comment>
<dbReference type="SUPFAM" id="SSF75138">
    <property type="entry name" value="HprK N-terminal domain-like"/>
    <property type="match status" value="1"/>
</dbReference>
<evidence type="ECO:0000256" key="10">
    <source>
        <dbReference type="ARBA" id="ARBA00023315"/>
    </source>
</evidence>
<dbReference type="InterPro" id="IPR042112">
    <property type="entry name" value="P_AcTrfase_dom2"/>
</dbReference>
<organism evidence="16 17">
    <name type="scientific">Naasia lichenicola</name>
    <dbReference type="NCBI Taxonomy" id="2565933"/>
    <lineage>
        <taxon>Bacteria</taxon>
        <taxon>Bacillati</taxon>
        <taxon>Actinomycetota</taxon>
        <taxon>Actinomycetes</taxon>
        <taxon>Micrococcales</taxon>
        <taxon>Microbacteriaceae</taxon>
        <taxon>Naasia</taxon>
    </lineage>
</organism>
<dbReference type="FunFam" id="3.40.50.10750:FF:000001">
    <property type="entry name" value="Phosphate acetyltransferase"/>
    <property type="match status" value="1"/>
</dbReference>
<feature type="domain" description="DRTGG" evidence="15">
    <location>
        <begin position="223"/>
        <end position="334"/>
    </location>
</feature>
<comment type="similarity">
    <text evidence="5 13">In the N-terminal section; belongs to the CobB/CobQ family.</text>
</comment>
<evidence type="ECO:0000256" key="4">
    <source>
        <dbReference type="ARBA" id="ARBA00008756"/>
    </source>
</evidence>
<dbReference type="InterPro" id="IPR010766">
    <property type="entry name" value="DRTGG"/>
</dbReference>
<accession>A0A4S4FNJ7</accession>
<evidence type="ECO:0000259" key="15">
    <source>
        <dbReference type="Pfam" id="PF07085"/>
    </source>
</evidence>
<dbReference type="EMBL" id="SSSM01000003">
    <property type="protein sequence ID" value="THG32073.1"/>
    <property type="molecule type" value="Genomic_DNA"/>
</dbReference>
<dbReference type="Gene3D" id="3.40.1390.20">
    <property type="entry name" value="HprK N-terminal domain-like"/>
    <property type="match status" value="1"/>
</dbReference>
<dbReference type="InterPro" id="IPR050500">
    <property type="entry name" value="Phos_Acetyltrans/Butyryltrans"/>
</dbReference>
<keyword evidence="9 13" id="KW-0808">Transferase</keyword>
<keyword evidence="17" id="KW-1185">Reference proteome</keyword>
<dbReference type="EC" id="2.3.1.8" evidence="6 13"/>
<evidence type="ECO:0000256" key="11">
    <source>
        <dbReference type="ARBA" id="ARBA00031108"/>
    </source>
</evidence>
<dbReference type="PANTHER" id="PTHR43356">
    <property type="entry name" value="PHOSPHATE ACETYLTRANSFERASE"/>
    <property type="match status" value="1"/>
</dbReference>
<dbReference type="AlphaFoldDB" id="A0A4S4FNJ7"/>
<comment type="caution">
    <text evidence="16">The sequence shown here is derived from an EMBL/GenBank/DDBJ whole genome shotgun (WGS) entry which is preliminary data.</text>
</comment>
<reference evidence="16 17" key="1">
    <citation type="submission" date="2019-04" db="EMBL/GenBank/DDBJ databases">
        <authorList>
            <person name="Jiang L."/>
        </authorList>
    </citation>
    <scope>NUCLEOTIDE SEQUENCE [LARGE SCALE GENOMIC DNA]</scope>
    <source>
        <strain evidence="16 17">YIM 131853</strain>
    </source>
</reference>
<dbReference type="Gene3D" id="3.40.50.300">
    <property type="entry name" value="P-loop containing nucleotide triphosphate hydrolases"/>
    <property type="match status" value="1"/>
</dbReference>
<dbReference type="Gene3D" id="3.40.50.10950">
    <property type="match status" value="1"/>
</dbReference>
<evidence type="ECO:0000256" key="1">
    <source>
        <dbReference type="ARBA" id="ARBA00000705"/>
    </source>
</evidence>
<dbReference type="Proteomes" id="UP000309133">
    <property type="component" value="Unassembled WGS sequence"/>
</dbReference>
<evidence type="ECO:0000256" key="13">
    <source>
        <dbReference type="PIRNR" id="PIRNR006107"/>
    </source>
</evidence>
<dbReference type="RefSeq" id="WP_136427193.1">
    <property type="nucleotide sequence ID" value="NZ_SSSM01000003.1"/>
</dbReference>
<dbReference type="PANTHER" id="PTHR43356:SF3">
    <property type="entry name" value="PHOSPHATE ACETYLTRANSFERASE"/>
    <property type="match status" value="1"/>
</dbReference>
<evidence type="ECO:0000256" key="9">
    <source>
        <dbReference type="ARBA" id="ARBA00022679"/>
    </source>
</evidence>
<evidence type="ECO:0000256" key="12">
    <source>
        <dbReference type="ARBA" id="ARBA00049955"/>
    </source>
</evidence>
<evidence type="ECO:0000313" key="16">
    <source>
        <dbReference type="EMBL" id="THG32073.1"/>
    </source>
</evidence>
<dbReference type="Pfam" id="PF07085">
    <property type="entry name" value="DRTGG"/>
    <property type="match status" value="1"/>
</dbReference>
<evidence type="ECO:0000256" key="2">
    <source>
        <dbReference type="ARBA" id="ARBA00004496"/>
    </source>
</evidence>
<dbReference type="Pfam" id="PF01515">
    <property type="entry name" value="PTA_PTB"/>
    <property type="match status" value="1"/>
</dbReference>
<sequence>METRSVYITSVEGDTGKSTVALGVLDTLSREIERVGVFRPVARSVSERDYVLELLLEHDGVDLGYDECIGVSYDDVHANPEAALARIVERYKEVEAKCGAVVVLGSDYTDVGTPTELSFNARVAANLGAPVILVLGGRATHGGADRLGAALARTADELAQIAEVAAGELRSAHAQLLAVIANRVDPAILSAVRFTISLTLNEQSVQVWAIPEDRMLVAPTMRNLMEATGGALIKGDDAMLNRPVFGVVVAGMSMVNVLPRLTENAVVVVPSDRTEVLLAALLAQTSDTFPSLAGILLNGGFALPEPVEKLMAGLDITLPIVSTNYGTYDTTVRVINSRGKLAAESRAKYDQALALFERNVDRAALTSLLQVRRSGVVTPLMFEHSLLEQARAAGAHIVLPEGDDDRILMAADRLLRRKVVRLTILGEEAEVRTRATALGADITEATVLSPFDPELRERFAVEYTALRKHKNMTIDIARSVVTDGSYFGTMMVHLGLADGMVSGAAHTTAHTIRPSFEIIKTKPGVSVVSSVFLMALADRVLVYGDCAVIPDPTSEQLADIALSSAVTANAFGIEPRVAMLSYSTGESGEGADVEKVRAATALVRERAPELLVDGPIQYDAAADAAVGRAKLPGSPVAGRATVFIFPDLNTGNNTYKAVQRSAGAVAIGPVLQGLNKPVNDLSRGALVDDIVNTVAITAIQAGALQA</sequence>
<dbReference type="GO" id="GO:0008959">
    <property type="term" value="F:phosphate acetyltransferase activity"/>
    <property type="evidence" value="ECO:0007669"/>
    <property type="project" value="UniProtKB-EC"/>
</dbReference>
<comment type="domain">
    <text evidence="13">The N-terminal region seems to be important for proper quaternary structure. The C-terminal region contains the substrate-binding site.</text>
</comment>
<dbReference type="InterPro" id="IPR027417">
    <property type="entry name" value="P-loop_NTPase"/>
</dbReference>
<dbReference type="InterPro" id="IPR004614">
    <property type="entry name" value="P_AcTrfase"/>
</dbReference>
<evidence type="ECO:0000256" key="7">
    <source>
        <dbReference type="ARBA" id="ARBA00021528"/>
    </source>
</evidence>
<keyword evidence="10 13" id="KW-0012">Acyltransferase</keyword>
<dbReference type="SUPFAM" id="SSF53659">
    <property type="entry name" value="Isocitrate/Isopropylmalate dehydrogenase-like"/>
    <property type="match status" value="1"/>
</dbReference>
<feature type="domain" description="Phosphate acetyl/butaryl transferase" evidence="14">
    <location>
        <begin position="381"/>
        <end position="698"/>
    </location>
</feature>
<dbReference type="UniPathway" id="UPA00340">
    <property type="reaction ID" value="UER00459"/>
</dbReference>
<name>A0A4S4FNJ7_9MICO</name>
<evidence type="ECO:0000256" key="8">
    <source>
        <dbReference type="ARBA" id="ARBA00022490"/>
    </source>
</evidence>
<evidence type="ECO:0000313" key="17">
    <source>
        <dbReference type="Proteomes" id="UP000309133"/>
    </source>
</evidence>
<dbReference type="InterPro" id="IPR028979">
    <property type="entry name" value="Ser_kin/Pase_Hpr-like_N_sf"/>
</dbReference>
<dbReference type="InterPro" id="IPR016475">
    <property type="entry name" value="P-Actrans_bac"/>
</dbReference>
<comment type="subcellular location">
    <subcellularLocation>
        <location evidence="2 13">Cytoplasm</location>
    </subcellularLocation>
</comment>
<evidence type="ECO:0000256" key="6">
    <source>
        <dbReference type="ARBA" id="ARBA00012707"/>
    </source>
</evidence>
<evidence type="ECO:0000259" key="14">
    <source>
        <dbReference type="Pfam" id="PF01515"/>
    </source>
</evidence>
<dbReference type="GO" id="GO:0006085">
    <property type="term" value="P:acetyl-CoA biosynthetic process"/>
    <property type="evidence" value="ECO:0007669"/>
    <property type="project" value="UniProtKB-UniPathway"/>
</dbReference>
<comment type="catalytic activity">
    <reaction evidence="1 13">
        <text>acetyl-CoA + phosphate = acetyl phosphate + CoA</text>
        <dbReference type="Rhea" id="RHEA:19521"/>
        <dbReference type="ChEBI" id="CHEBI:22191"/>
        <dbReference type="ChEBI" id="CHEBI:43474"/>
        <dbReference type="ChEBI" id="CHEBI:57287"/>
        <dbReference type="ChEBI" id="CHEBI:57288"/>
        <dbReference type="EC" id="2.3.1.8"/>
    </reaction>
</comment>
<evidence type="ECO:0000256" key="3">
    <source>
        <dbReference type="ARBA" id="ARBA00004989"/>
    </source>
</evidence>
<proteinExistence type="inferred from homology"/>
<dbReference type="NCBIfam" id="TIGR00651">
    <property type="entry name" value="pta"/>
    <property type="match status" value="1"/>
</dbReference>
<dbReference type="OrthoDB" id="9808984at2"/>
<evidence type="ECO:0000256" key="5">
    <source>
        <dbReference type="ARBA" id="ARBA00009786"/>
    </source>
</evidence>
<comment type="pathway">
    <text evidence="3 13">Metabolic intermediate biosynthesis; acetyl-CoA biosynthesis; acetyl-CoA from acetate: step 2/2.</text>
</comment>
<dbReference type="InterPro" id="IPR002505">
    <property type="entry name" value="PTA_PTB"/>
</dbReference>
<dbReference type="InterPro" id="IPR042113">
    <property type="entry name" value="P_AcTrfase_dom1"/>
</dbReference>
<dbReference type="SUPFAM" id="SSF52540">
    <property type="entry name" value="P-loop containing nucleoside triphosphate hydrolases"/>
    <property type="match status" value="1"/>
</dbReference>
<dbReference type="PIRSF" id="PIRSF006107">
    <property type="entry name" value="PhpActrans_proteobac"/>
    <property type="match status" value="1"/>
</dbReference>